<evidence type="ECO:0000313" key="7">
    <source>
        <dbReference type="Proteomes" id="UP000265955"/>
    </source>
</evidence>
<evidence type="ECO:0008006" key="8">
    <source>
        <dbReference type="Google" id="ProtNLM"/>
    </source>
</evidence>
<dbReference type="AlphaFoldDB" id="A0A3A3G7N4"/>
<comment type="subcellular location">
    <subcellularLocation>
        <location evidence="1">Membrane</location>
        <topology evidence="1">Multi-pass membrane protein</topology>
    </subcellularLocation>
</comment>
<evidence type="ECO:0000256" key="2">
    <source>
        <dbReference type="ARBA" id="ARBA00022692"/>
    </source>
</evidence>
<feature type="transmembrane region" description="Helical" evidence="5">
    <location>
        <begin position="246"/>
        <end position="263"/>
    </location>
</feature>
<dbReference type="EMBL" id="QYUO01000002">
    <property type="protein sequence ID" value="RJF96190.1"/>
    <property type="molecule type" value="Genomic_DNA"/>
</dbReference>
<accession>A0A3A3G7N4</accession>
<dbReference type="InterPro" id="IPR004695">
    <property type="entry name" value="SLAC1/Mae1/Ssu1/TehA"/>
</dbReference>
<gene>
    <name evidence="6" type="ORF">D3871_22990</name>
</gene>
<dbReference type="InterPro" id="IPR038665">
    <property type="entry name" value="Voltage-dep_anion_channel_sf"/>
</dbReference>
<feature type="transmembrane region" description="Helical" evidence="5">
    <location>
        <begin position="182"/>
        <end position="200"/>
    </location>
</feature>
<dbReference type="PANTHER" id="PTHR37955:SF1">
    <property type="entry name" value="DEP DOMAIN-CONTAINING PROTEIN"/>
    <property type="match status" value="1"/>
</dbReference>
<dbReference type="Pfam" id="PF03595">
    <property type="entry name" value="SLAC1"/>
    <property type="match status" value="1"/>
</dbReference>
<name>A0A3A3G7N4_9BURK</name>
<keyword evidence="2 5" id="KW-0812">Transmembrane</keyword>
<evidence type="ECO:0000313" key="6">
    <source>
        <dbReference type="EMBL" id="RJF96190.1"/>
    </source>
</evidence>
<evidence type="ECO:0000256" key="1">
    <source>
        <dbReference type="ARBA" id="ARBA00004141"/>
    </source>
</evidence>
<dbReference type="PANTHER" id="PTHR37955">
    <property type="entry name" value="TELLURITE RESISTANCE PROTEIN TEHA"/>
    <property type="match status" value="1"/>
</dbReference>
<comment type="caution">
    <text evidence="6">The sequence shown here is derived from an EMBL/GenBank/DDBJ whole genome shotgun (WGS) entry which is preliminary data.</text>
</comment>
<evidence type="ECO:0000256" key="3">
    <source>
        <dbReference type="ARBA" id="ARBA00022989"/>
    </source>
</evidence>
<dbReference type="InterPro" id="IPR052951">
    <property type="entry name" value="Tellurite_res_ion_channel"/>
</dbReference>
<evidence type="ECO:0000256" key="4">
    <source>
        <dbReference type="ARBA" id="ARBA00023136"/>
    </source>
</evidence>
<dbReference type="GO" id="GO:0005886">
    <property type="term" value="C:plasma membrane"/>
    <property type="evidence" value="ECO:0007669"/>
    <property type="project" value="TreeGrafter"/>
</dbReference>
<feature type="transmembrane region" description="Helical" evidence="5">
    <location>
        <begin position="103"/>
        <end position="119"/>
    </location>
</feature>
<dbReference type="GO" id="GO:0046583">
    <property type="term" value="F:monoatomic cation efflux transmembrane transporter activity"/>
    <property type="evidence" value="ECO:0007669"/>
    <property type="project" value="TreeGrafter"/>
</dbReference>
<reference evidence="7" key="1">
    <citation type="submission" date="2018-09" db="EMBL/GenBank/DDBJ databases">
        <authorList>
            <person name="Zhu H."/>
        </authorList>
    </citation>
    <scope>NUCLEOTIDE SEQUENCE [LARGE SCALE GENOMIC DNA]</scope>
    <source>
        <strain evidence="7">K1R23-30</strain>
    </source>
</reference>
<feature type="transmembrane region" description="Helical" evidence="5">
    <location>
        <begin position="125"/>
        <end position="145"/>
    </location>
</feature>
<feature type="transmembrane region" description="Helical" evidence="5">
    <location>
        <begin position="31"/>
        <end position="52"/>
    </location>
</feature>
<feature type="transmembrane region" description="Helical" evidence="5">
    <location>
        <begin position="275"/>
        <end position="292"/>
    </location>
</feature>
<keyword evidence="3 5" id="KW-1133">Transmembrane helix</keyword>
<proteinExistence type="predicted"/>
<keyword evidence="4 5" id="KW-0472">Membrane</keyword>
<dbReference type="Gene3D" id="1.50.10.150">
    <property type="entry name" value="Voltage-dependent anion channel"/>
    <property type="match status" value="1"/>
</dbReference>
<protein>
    <recommendedName>
        <fullName evidence="8">Tellurite resistance protein</fullName>
    </recommendedName>
</protein>
<feature type="transmembrane region" description="Helical" evidence="5">
    <location>
        <begin position="157"/>
        <end position="176"/>
    </location>
</feature>
<feature type="transmembrane region" description="Helical" evidence="5">
    <location>
        <begin position="64"/>
        <end position="82"/>
    </location>
</feature>
<dbReference type="Proteomes" id="UP000265955">
    <property type="component" value="Unassembled WGS sequence"/>
</dbReference>
<feature type="transmembrane region" description="Helical" evidence="5">
    <location>
        <begin position="304"/>
        <end position="328"/>
    </location>
</feature>
<evidence type="ECO:0000256" key="5">
    <source>
        <dbReference type="SAM" id="Phobius"/>
    </source>
</evidence>
<organism evidence="6 7">
    <name type="scientific">Noviherbaspirillum saxi</name>
    <dbReference type="NCBI Taxonomy" id="2320863"/>
    <lineage>
        <taxon>Bacteria</taxon>
        <taxon>Pseudomonadati</taxon>
        <taxon>Pseudomonadota</taxon>
        <taxon>Betaproteobacteria</taxon>
        <taxon>Burkholderiales</taxon>
        <taxon>Oxalobacteraceae</taxon>
        <taxon>Noviherbaspirillum</taxon>
    </lineage>
</organism>
<keyword evidence="7" id="KW-1185">Reference proteome</keyword>
<sequence length="334" mass="35814">MDKDPPRARLYYLFGTGQQPQSRSWLERLPAGLFGISVGLFGLTGAWQRAAASGWEIAAKASELLLWVAAATWILSLLLYACKCKRYPQAVLQEARHPVQGSLQALIPISILLAVVLFSRPDQGVWLVLVLAALALDALIGWRVISVLATGQLPRNAITPALYLPIVGGALVGSMALASLRLHGWAVILFGIGLSGWSVLEARVLTQLFEGRMPEAVRPTIGIELAPPVIATLAASMVWPSLPGDVLIVGLGVAVMPFATVMARFRWWSGAPFSIGFWSFSFPLAALASTVLEVVQRSALPQWIGALSLAFATAVIVWLAVRTLALLVKGRLAP</sequence>
<dbReference type="OrthoDB" id="309023at2"/>
<dbReference type="RefSeq" id="WP_119771338.1">
    <property type="nucleotide sequence ID" value="NZ_QYUO01000002.1"/>
</dbReference>